<reference evidence="4 5" key="1">
    <citation type="journal article" date="2019" name="Sci. Rep.">
        <title>A high-quality genome of Eragrostis curvula grass provides insights into Poaceae evolution and supports new strategies to enhance forage quality.</title>
        <authorList>
            <person name="Carballo J."/>
            <person name="Santos B.A.C.M."/>
            <person name="Zappacosta D."/>
            <person name="Garbus I."/>
            <person name="Selva J.P."/>
            <person name="Gallo C.A."/>
            <person name="Diaz A."/>
            <person name="Albertini E."/>
            <person name="Caccamo M."/>
            <person name="Echenique V."/>
        </authorList>
    </citation>
    <scope>NUCLEOTIDE SEQUENCE [LARGE SCALE GENOMIC DNA]</scope>
    <source>
        <strain evidence="5">cv. Victoria</strain>
        <tissue evidence="4">Leaf</tissue>
    </source>
</reference>
<dbReference type="Pfam" id="PF00226">
    <property type="entry name" value="DnaJ"/>
    <property type="match status" value="1"/>
</dbReference>
<evidence type="ECO:0000313" key="4">
    <source>
        <dbReference type="EMBL" id="TVU45264.1"/>
    </source>
</evidence>
<keyword evidence="2" id="KW-1133">Transmembrane helix</keyword>
<dbReference type="PRINTS" id="PR00625">
    <property type="entry name" value="JDOMAIN"/>
</dbReference>
<evidence type="ECO:0000256" key="2">
    <source>
        <dbReference type="SAM" id="Phobius"/>
    </source>
</evidence>
<feature type="transmembrane region" description="Helical" evidence="2">
    <location>
        <begin position="35"/>
        <end position="68"/>
    </location>
</feature>
<dbReference type="AlphaFoldDB" id="A0A5J9WD64"/>
<dbReference type="InterPro" id="IPR036869">
    <property type="entry name" value="J_dom_sf"/>
</dbReference>
<feature type="non-terminal residue" evidence="4">
    <location>
        <position position="1"/>
    </location>
</feature>
<comment type="caution">
    <text evidence="4">The sequence shown here is derived from an EMBL/GenBank/DDBJ whole genome shotgun (WGS) entry which is preliminary data.</text>
</comment>
<gene>
    <name evidence="4" type="ORF">EJB05_04745</name>
</gene>
<accession>A0A5J9WD64</accession>
<feature type="region of interest" description="Disordered" evidence="1">
    <location>
        <begin position="1"/>
        <end position="29"/>
    </location>
</feature>
<dbReference type="InterPro" id="IPR001623">
    <property type="entry name" value="DnaJ_domain"/>
</dbReference>
<dbReference type="PANTHER" id="PTHR45000">
    <property type="entry name" value="CHAPERONE DNAJ-DOMAIN SUPERFAMILY PROTEIN"/>
    <property type="match status" value="1"/>
</dbReference>
<dbReference type="Proteomes" id="UP000324897">
    <property type="component" value="Chromosome 5"/>
</dbReference>
<dbReference type="PROSITE" id="PS50076">
    <property type="entry name" value="DNAJ_2"/>
    <property type="match status" value="1"/>
</dbReference>
<keyword evidence="2" id="KW-0472">Membrane</keyword>
<dbReference type="CDD" id="cd06257">
    <property type="entry name" value="DnaJ"/>
    <property type="match status" value="1"/>
</dbReference>
<dbReference type="EMBL" id="RWGY01000004">
    <property type="protein sequence ID" value="TVU45264.1"/>
    <property type="molecule type" value="Genomic_DNA"/>
</dbReference>
<name>A0A5J9WD64_9POAL</name>
<evidence type="ECO:0000256" key="1">
    <source>
        <dbReference type="SAM" id="MobiDB-lite"/>
    </source>
</evidence>
<protein>
    <recommendedName>
        <fullName evidence="3">J domain-containing protein</fullName>
    </recommendedName>
</protein>
<evidence type="ECO:0000313" key="5">
    <source>
        <dbReference type="Proteomes" id="UP000324897"/>
    </source>
</evidence>
<dbReference type="PANTHER" id="PTHR45000:SF5">
    <property type="entry name" value="CHAPERONE DNAJ-DOMAIN SUPERFAMILY PROTEIN"/>
    <property type="match status" value="1"/>
</dbReference>
<organism evidence="4 5">
    <name type="scientific">Eragrostis curvula</name>
    <name type="common">weeping love grass</name>
    <dbReference type="NCBI Taxonomy" id="38414"/>
    <lineage>
        <taxon>Eukaryota</taxon>
        <taxon>Viridiplantae</taxon>
        <taxon>Streptophyta</taxon>
        <taxon>Embryophyta</taxon>
        <taxon>Tracheophyta</taxon>
        <taxon>Spermatophyta</taxon>
        <taxon>Magnoliopsida</taxon>
        <taxon>Liliopsida</taxon>
        <taxon>Poales</taxon>
        <taxon>Poaceae</taxon>
        <taxon>PACMAD clade</taxon>
        <taxon>Chloridoideae</taxon>
        <taxon>Eragrostideae</taxon>
        <taxon>Eragrostidinae</taxon>
        <taxon>Eragrostis</taxon>
    </lineage>
</organism>
<dbReference type="Gramene" id="TVU45264">
    <property type="protein sequence ID" value="TVU45264"/>
    <property type="gene ID" value="EJB05_04745"/>
</dbReference>
<sequence length="288" mass="33351">MAAQPQEDKSDRPSAGGGGSGSSAWKEQDQRPSKAWGIIIFGLIGATTATFAVGTLIFLALVTSPLWILSHITQVRRSVDWVYTQSAIVTVDCPKLLTFDTYMLLFLQKLSKVQTTSSWRKTNNNSSRGSFSEEARKRYYQRMQQEYEEEQERVQRIRHMQSVFNRERNKFRSSYESWRENGPPGGYNYIPRDDWYWQSDTSHSEHRNSRTYTLAGHRVYPMSHHYAVLGLDRSRATPYTDAEVKTAFRAKAMEVHPDQNQDDREAAEERFKEVVKSYEAIKLERKNG</sequence>
<proteinExistence type="predicted"/>
<dbReference type="SMART" id="SM00271">
    <property type="entry name" value="DnaJ"/>
    <property type="match status" value="1"/>
</dbReference>
<dbReference type="GO" id="GO:0005783">
    <property type="term" value="C:endoplasmic reticulum"/>
    <property type="evidence" value="ECO:0007669"/>
    <property type="project" value="UniProtKB-ARBA"/>
</dbReference>
<dbReference type="SUPFAM" id="SSF46565">
    <property type="entry name" value="Chaperone J-domain"/>
    <property type="match status" value="1"/>
</dbReference>
<dbReference type="Gene3D" id="1.10.287.110">
    <property type="entry name" value="DnaJ domain"/>
    <property type="match status" value="1"/>
</dbReference>
<dbReference type="OrthoDB" id="10250354at2759"/>
<keyword evidence="2" id="KW-0812">Transmembrane</keyword>
<feature type="compositionally biased region" description="Basic and acidic residues" evidence="1">
    <location>
        <begin position="1"/>
        <end position="12"/>
    </location>
</feature>
<feature type="domain" description="J" evidence="3">
    <location>
        <begin position="224"/>
        <end position="286"/>
    </location>
</feature>
<evidence type="ECO:0000259" key="3">
    <source>
        <dbReference type="PROSITE" id="PS50076"/>
    </source>
</evidence>
<keyword evidence="5" id="KW-1185">Reference proteome</keyword>